<dbReference type="GO" id="GO:0010274">
    <property type="term" value="P:hydrotropism"/>
    <property type="evidence" value="ECO:0007669"/>
    <property type="project" value="InterPro"/>
</dbReference>
<keyword evidence="2" id="KW-1185">Reference proteome</keyword>
<name>A0A0K9P3X0_ZOSMR</name>
<comment type="caution">
    <text evidence="1">The sequence shown here is derived from an EMBL/GenBank/DDBJ whole genome shotgun (WGS) entry which is preliminary data.</text>
</comment>
<accession>A0A0K9P3X0</accession>
<evidence type="ECO:0000313" key="1">
    <source>
        <dbReference type="EMBL" id="KMZ63678.1"/>
    </source>
</evidence>
<evidence type="ECO:0000313" key="2">
    <source>
        <dbReference type="Proteomes" id="UP000036987"/>
    </source>
</evidence>
<dbReference type="NCBIfam" id="TIGR01570">
    <property type="entry name" value="A_thal_3588"/>
    <property type="match status" value="1"/>
</dbReference>
<dbReference type="OMA" id="DPHHNTS"/>
<dbReference type="EMBL" id="LFYR01001213">
    <property type="protein sequence ID" value="KMZ63678.1"/>
    <property type="molecule type" value="Genomic_DNA"/>
</dbReference>
<dbReference type="AlphaFoldDB" id="A0A0K9P3X0"/>
<dbReference type="OrthoDB" id="672310at2759"/>
<sequence>MDQKTNAHVVSKAPMSLISPPMKKKRRSKKIFVLVLATFRSFQTSPAGRPRDTRFNRPNNNATRVTGTLFGFRKGNVSLSIQNTPKSTPNTVIELPIRTHVLFKDLSSTGTVRITLQCEKKPSDAQTQTALLENPNWTVLCNGKKGGCGVRRDPTEDDLAAMKLLHHVSMGAGVLPGKSDVDGSDGEITYTRSGFDHVVGSRDSESLYIISPDRPNLTIFFNRI</sequence>
<dbReference type="Proteomes" id="UP000036987">
    <property type="component" value="Unassembled WGS sequence"/>
</dbReference>
<dbReference type="PANTHER" id="PTHR31696:SF4">
    <property type="entry name" value="OS08G0171800 PROTEIN"/>
    <property type="match status" value="1"/>
</dbReference>
<dbReference type="Pfam" id="PF04759">
    <property type="entry name" value="DUF617"/>
    <property type="match status" value="1"/>
</dbReference>
<dbReference type="InterPro" id="IPR006460">
    <property type="entry name" value="MIZ1-like_pln"/>
</dbReference>
<protein>
    <submittedName>
        <fullName evidence="1">Uncharacterized protein</fullName>
    </submittedName>
</protein>
<proteinExistence type="predicted"/>
<gene>
    <name evidence="1" type="ORF">ZOSMA_3G01620</name>
</gene>
<organism evidence="1 2">
    <name type="scientific">Zostera marina</name>
    <name type="common">Eelgrass</name>
    <dbReference type="NCBI Taxonomy" id="29655"/>
    <lineage>
        <taxon>Eukaryota</taxon>
        <taxon>Viridiplantae</taxon>
        <taxon>Streptophyta</taxon>
        <taxon>Embryophyta</taxon>
        <taxon>Tracheophyta</taxon>
        <taxon>Spermatophyta</taxon>
        <taxon>Magnoliopsida</taxon>
        <taxon>Liliopsida</taxon>
        <taxon>Zosteraceae</taxon>
        <taxon>Zostera</taxon>
    </lineage>
</organism>
<reference evidence="2" key="1">
    <citation type="journal article" date="2016" name="Nature">
        <title>The genome of the seagrass Zostera marina reveals angiosperm adaptation to the sea.</title>
        <authorList>
            <person name="Olsen J.L."/>
            <person name="Rouze P."/>
            <person name="Verhelst B."/>
            <person name="Lin Y.-C."/>
            <person name="Bayer T."/>
            <person name="Collen J."/>
            <person name="Dattolo E."/>
            <person name="De Paoli E."/>
            <person name="Dittami S."/>
            <person name="Maumus F."/>
            <person name="Michel G."/>
            <person name="Kersting A."/>
            <person name="Lauritano C."/>
            <person name="Lohaus R."/>
            <person name="Toepel M."/>
            <person name="Tonon T."/>
            <person name="Vanneste K."/>
            <person name="Amirebrahimi M."/>
            <person name="Brakel J."/>
            <person name="Bostroem C."/>
            <person name="Chovatia M."/>
            <person name="Grimwood J."/>
            <person name="Jenkins J.W."/>
            <person name="Jueterbock A."/>
            <person name="Mraz A."/>
            <person name="Stam W.T."/>
            <person name="Tice H."/>
            <person name="Bornberg-Bauer E."/>
            <person name="Green P.J."/>
            <person name="Pearson G.A."/>
            <person name="Procaccini G."/>
            <person name="Duarte C.M."/>
            <person name="Schmutz J."/>
            <person name="Reusch T.B.H."/>
            <person name="Van de Peer Y."/>
        </authorList>
    </citation>
    <scope>NUCLEOTIDE SEQUENCE [LARGE SCALE GENOMIC DNA]</scope>
    <source>
        <strain evidence="2">cv. Finnish</strain>
    </source>
</reference>
<dbReference type="PANTHER" id="PTHR31696">
    <property type="entry name" value="PROTEIN MIZU-KUSSEI 1"/>
    <property type="match status" value="1"/>
</dbReference>